<accession>A0A0G1C9E8</accession>
<dbReference type="EMBL" id="LCFA01000012">
    <property type="protein sequence ID" value="KKS82167.1"/>
    <property type="molecule type" value="Genomic_DNA"/>
</dbReference>
<evidence type="ECO:0000259" key="7">
    <source>
        <dbReference type="PROSITE" id="PS51352"/>
    </source>
</evidence>
<evidence type="ECO:0000256" key="5">
    <source>
        <dbReference type="ARBA" id="ARBA00023284"/>
    </source>
</evidence>
<evidence type="ECO:0000256" key="3">
    <source>
        <dbReference type="ARBA" id="ARBA00023002"/>
    </source>
</evidence>
<dbReference type="PANTHER" id="PTHR13887:SF14">
    <property type="entry name" value="DISULFIDE BOND FORMATION PROTEIN D"/>
    <property type="match status" value="1"/>
</dbReference>
<name>A0A0G1C9E8_9BACT</name>
<sequence>MNKKNTLLIAASIVVAGIVVAVALIYSLGNRQSTIDDQQPGTEDQKLNIDLSSAPILGEANAPVTLVEFGDFQCPACNVFFQQIEPQLRERYIETGKVKMVFKTLTFIDSFDGYLEPNESFLAGAAGECSKEQGKFWPMHDAIFGVEKLEINAGKNAENNGNLSKAFFLETAKSLNLDIAAFTSCLDDSQKHKDQFAKNMSEAEKLMSKGVSTPTVFINGEMIQGVTQFSEYEKVMEKYLK</sequence>
<evidence type="ECO:0000313" key="9">
    <source>
        <dbReference type="Proteomes" id="UP000034810"/>
    </source>
</evidence>
<dbReference type="InterPro" id="IPR036249">
    <property type="entry name" value="Thioredoxin-like_sf"/>
</dbReference>
<dbReference type="Proteomes" id="UP000034810">
    <property type="component" value="Unassembled WGS sequence"/>
</dbReference>
<keyword evidence="5" id="KW-0676">Redox-active center</keyword>
<protein>
    <submittedName>
        <fullName evidence="8">DSBA oxidoreductase</fullName>
    </submittedName>
</protein>
<keyword evidence="4" id="KW-1015">Disulfide bond</keyword>
<dbReference type="Pfam" id="PF13462">
    <property type="entry name" value="Thioredoxin_4"/>
    <property type="match status" value="1"/>
</dbReference>
<dbReference type="Gene3D" id="3.40.30.10">
    <property type="entry name" value="Glutaredoxin"/>
    <property type="match status" value="1"/>
</dbReference>
<dbReference type="AlphaFoldDB" id="A0A0G1C9E8"/>
<proteinExistence type="inferred from homology"/>
<comment type="similarity">
    <text evidence="1">Belongs to the thioredoxin family. DsbA subfamily.</text>
</comment>
<dbReference type="PROSITE" id="PS51352">
    <property type="entry name" value="THIOREDOXIN_2"/>
    <property type="match status" value="1"/>
</dbReference>
<dbReference type="GO" id="GO:0016491">
    <property type="term" value="F:oxidoreductase activity"/>
    <property type="evidence" value="ECO:0007669"/>
    <property type="project" value="UniProtKB-KW"/>
</dbReference>
<evidence type="ECO:0000313" key="8">
    <source>
        <dbReference type="EMBL" id="KKS82167.1"/>
    </source>
</evidence>
<evidence type="ECO:0000256" key="6">
    <source>
        <dbReference type="SAM" id="Phobius"/>
    </source>
</evidence>
<reference evidence="8 9" key="1">
    <citation type="journal article" date="2015" name="Nature">
        <title>rRNA introns, odd ribosomes, and small enigmatic genomes across a large radiation of phyla.</title>
        <authorList>
            <person name="Brown C.T."/>
            <person name="Hug L.A."/>
            <person name="Thomas B.C."/>
            <person name="Sharon I."/>
            <person name="Castelle C.J."/>
            <person name="Singh A."/>
            <person name="Wilkins M.J."/>
            <person name="Williams K.H."/>
            <person name="Banfield J.F."/>
        </authorList>
    </citation>
    <scope>NUCLEOTIDE SEQUENCE [LARGE SCALE GENOMIC DNA]</scope>
</reference>
<keyword evidence="6" id="KW-1133">Transmembrane helix</keyword>
<feature type="domain" description="Thioredoxin" evidence="7">
    <location>
        <begin position="33"/>
        <end position="241"/>
    </location>
</feature>
<dbReference type="InterPro" id="IPR012336">
    <property type="entry name" value="Thioredoxin-like_fold"/>
</dbReference>
<comment type="caution">
    <text evidence="8">The sequence shown here is derived from an EMBL/GenBank/DDBJ whole genome shotgun (WGS) entry which is preliminary data.</text>
</comment>
<keyword evidence="3" id="KW-0560">Oxidoreductase</keyword>
<keyword evidence="6" id="KW-0812">Transmembrane</keyword>
<feature type="transmembrane region" description="Helical" evidence="6">
    <location>
        <begin position="7"/>
        <end position="29"/>
    </location>
</feature>
<dbReference type="PANTHER" id="PTHR13887">
    <property type="entry name" value="GLUTATHIONE S-TRANSFERASE KAPPA"/>
    <property type="match status" value="1"/>
</dbReference>
<evidence type="ECO:0000256" key="4">
    <source>
        <dbReference type="ARBA" id="ARBA00023157"/>
    </source>
</evidence>
<organism evidence="8 9">
    <name type="scientific">Candidatus Wolfebacteria bacterium GW2011_GWC1_43_10</name>
    <dbReference type="NCBI Taxonomy" id="1619011"/>
    <lineage>
        <taxon>Bacteria</taxon>
        <taxon>Candidatus Wolfeibacteriota</taxon>
    </lineage>
</organism>
<gene>
    <name evidence="8" type="ORF">UV58_C0012G0013</name>
</gene>
<dbReference type="InterPro" id="IPR013766">
    <property type="entry name" value="Thioredoxin_domain"/>
</dbReference>
<evidence type="ECO:0000256" key="2">
    <source>
        <dbReference type="ARBA" id="ARBA00022729"/>
    </source>
</evidence>
<evidence type="ECO:0000256" key="1">
    <source>
        <dbReference type="ARBA" id="ARBA00005791"/>
    </source>
</evidence>
<dbReference type="SUPFAM" id="SSF52833">
    <property type="entry name" value="Thioredoxin-like"/>
    <property type="match status" value="1"/>
</dbReference>
<keyword evidence="6" id="KW-0472">Membrane</keyword>
<keyword evidence="2" id="KW-0732">Signal</keyword>